<sequence length="119" mass="12443">MQRRGLDAGGGQAVSEVRDRHVGGWDRAPGGASAHLYRAADKPGVIIDLRLSPTRNTAASAKRFPAKAPNGLKECEKPAAINTDEAPTHGPALAEIHAEGADTDAAASVQHVVKRSKFT</sequence>
<feature type="region of interest" description="Disordered" evidence="1">
    <location>
        <begin position="1"/>
        <end position="32"/>
    </location>
</feature>
<organism evidence="3 4">
    <name type="scientific">Azospirillum brasilense</name>
    <dbReference type="NCBI Taxonomy" id="192"/>
    <lineage>
        <taxon>Bacteria</taxon>
        <taxon>Pseudomonadati</taxon>
        <taxon>Pseudomonadota</taxon>
        <taxon>Alphaproteobacteria</taxon>
        <taxon>Rhodospirillales</taxon>
        <taxon>Azospirillaceae</taxon>
        <taxon>Azospirillum</taxon>
    </lineage>
</organism>
<protein>
    <submittedName>
        <fullName evidence="3">IS6 family transposase</fullName>
    </submittedName>
</protein>
<dbReference type="InterPro" id="IPR032874">
    <property type="entry name" value="DDE_dom"/>
</dbReference>
<dbReference type="Pfam" id="PF13610">
    <property type="entry name" value="DDE_Tnp_IS240"/>
    <property type="match status" value="1"/>
</dbReference>
<dbReference type="AlphaFoldDB" id="A0A6L3AZX9"/>
<feature type="domain" description="DDE" evidence="2">
    <location>
        <begin position="31"/>
        <end position="110"/>
    </location>
</feature>
<comment type="caution">
    <text evidence="3">The sequence shown here is derived from an EMBL/GenBank/DDBJ whole genome shotgun (WGS) entry which is preliminary data.</text>
</comment>
<evidence type="ECO:0000313" key="3">
    <source>
        <dbReference type="EMBL" id="KAA0685012.1"/>
    </source>
</evidence>
<accession>A0A6L3AZX9</accession>
<evidence type="ECO:0000256" key="1">
    <source>
        <dbReference type="SAM" id="MobiDB-lite"/>
    </source>
</evidence>
<proteinExistence type="predicted"/>
<evidence type="ECO:0000313" key="4">
    <source>
        <dbReference type="Proteomes" id="UP000476837"/>
    </source>
</evidence>
<name>A0A6L3AZX9_AZOBR</name>
<dbReference type="Proteomes" id="UP000476837">
    <property type="component" value="Unassembled WGS sequence"/>
</dbReference>
<dbReference type="EMBL" id="QOKV01000009">
    <property type="protein sequence ID" value="KAA0685012.1"/>
    <property type="molecule type" value="Genomic_DNA"/>
</dbReference>
<evidence type="ECO:0000259" key="2">
    <source>
        <dbReference type="Pfam" id="PF13610"/>
    </source>
</evidence>
<reference evidence="3 4" key="1">
    <citation type="submission" date="2018-07" db="EMBL/GenBank/DDBJ databases">
        <title>Genome sequence of Roseomonas fauriae ATCC 49958.</title>
        <authorList>
            <person name="Sant'Anna F.H."/>
            <person name="Baldani J.I."/>
            <person name="Zilli J.E."/>
            <person name="Reis V.M."/>
            <person name="Hartmann A."/>
            <person name="Cruz L."/>
            <person name="de Souza E.M."/>
            <person name="de Oliveira Pedrosa F."/>
            <person name="Passaglia L.M.P."/>
        </authorList>
    </citation>
    <scope>NUCLEOTIDE SEQUENCE [LARGE SCALE GENOMIC DNA]</scope>
    <source>
        <strain evidence="3 4">ATCC 49958</strain>
    </source>
</reference>
<gene>
    <name evidence="3" type="ORF">DS837_16215</name>
</gene>